<proteinExistence type="predicted"/>
<evidence type="ECO:0000256" key="1">
    <source>
        <dbReference type="SAM" id="Phobius"/>
    </source>
</evidence>
<keyword evidence="3" id="KW-1185">Reference proteome</keyword>
<organism evidence="2 3">
    <name type="scientific">Halococcoides cellulosivorans</name>
    <dbReference type="NCBI Taxonomy" id="1679096"/>
    <lineage>
        <taxon>Archaea</taxon>
        <taxon>Methanobacteriati</taxon>
        <taxon>Methanobacteriota</taxon>
        <taxon>Stenosarchaea group</taxon>
        <taxon>Halobacteria</taxon>
        <taxon>Halobacteriales</taxon>
        <taxon>Haloarculaceae</taxon>
        <taxon>Halococcoides</taxon>
    </lineage>
</organism>
<sequence>MDIDLKTMLTVVLGLVAVWIVVEILSELMGWIGWLLGPLRPVIGLLVLVAIALFVYDRFL</sequence>
<keyword evidence="1" id="KW-0472">Membrane</keyword>
<evidence type="ECO:0000313" key="3">
    <source>
        <dbReference type="Proteomes" id="UP000244727"/>
    </source>
</evidence>
<protein>
    <submittedName>
        <fullName evidence="2">Uncharacterized protein</fullName>
    </submittedName>
</protein>
<dbReference type="AlphaFoldDB" id="A0A2R4X042"/>
<dbReference type="KEGG" id="harc:HARCEL1_05275"/>
<name>A0A2R4X042_9EURY</name>
<evidence type="ECO:0000313" key="2">
    <source>
        <dbReference type="EMBL" id="AWB27157.1"/>
    </source>
</evidence>
<dbReference type="EMBL" id="CP028858">
    <property type="protein sequence ID" value="AWB27157.1"/>
    <property type="molecule type" value="Genomic_DNA"/>
</dbReference>
<accession>A0A2R4X042</accession>
<dbReference type="RefSeq" id="WP_108381526.1">
    <property type="nucleotide sequence ID" value="NZ_CP028858.1"/>
</dbReference>
<dbReference type="InterPro" id="IPR055976">
    <property type="entry name" value="DUF7554"/>
</dbReference>
<gene>
    <name evidence="2" type="ORF">HARCEL1_05275</name>
</gene>
<feature type="transmembrane region" description="Helical" evidence="1">
    <location>
        <begin position="31"/>
        <end position="56"/>
    </location>
</feature>
<dbReference type="Proteomes" id="UP000244727">
    <property type="component" value="Chromosome"/>
</dbReference>
<keyword evidence="1" id="KW-0812">Transmembrane</keyword>
<feature type="transmembrane region" description="Helical" evidence="1">
    <location>
        <begin position="7"/>
        <end position="25"/>
    </location>
</feature>
<dbReference type="GeneID" id="36511896"/>
<dbReference type="Pfam" id="PF24431">
    <property type="entry name" value="DUF7554"/>
    <property type="match status" value="1"/>
</dbReference>
<keyword evidence="1" id="KW-1133">Transmembrane helix</keyword>
<reference evidence="2 3" key="1">
    <citation type="submission" date="2018-04" db="EMBL/GenBank/DDBJ databases">
        <title>Halococcoides cellulosivorans gen. nov., sp. nov., an extremely halophilic cellulose-utilizing haloarchaeon from hypersaline lakes.</title>
        <authorList>
            <person name="Sorokin D.Y."/>
            <person name="Toshchakov S.V."/>
            <person name="Samarov N.I."/>
            <person name="Korzhenkov A."/>
            <person name="Kublanov I.V."/>
        </authorList>
    </citation>
    <scope>NUCLEOTIDE SEQUENCE [LARGE SCALE GENOMIC DNA]</scope>
    <source>
        <strain evidence="2 3">HArcel1</strain>
    </source>
</reference>